<organism evidence="1 2">
    <name type="scientific">Flavobacterium azooxidireducens</name>
    <dbReference type="NCBI Taxonomy" id="1871076"/>
    <lineage>
        <taxon>Bacteria</taxon>
        <taxon>Pseudomonadati</taxon>
        <taxon>Bacteroidota</taxon>
        <taxon>Flavobacteriia</taxon>
        <taxon>Flavobacteriales</taxon>
        <taxon>Flavobacteriaceae</taxon>
        <taxon>Flavobacterium</taxon>
    </lineage>
</organism>
<gene>
    <name evidence="1" type="ORF">M0M57_11280</name>
</gene>
<dbReference type="RefSeq" id="WP_248433131.1">
    <property type="nucleotide sequence ID" value="NZ_CP096205.1"/>
</dbReference>
<sequence>MSNLTAILSNHSLNTQSHTVLAKQLSEKLQTSVAYGYCNNLEVPALQWPGDYSFVEQGVVVFKDATETLFLSDYYYWHRELLQKHSHHIKEWFKSDEYLIKEIEESNDCVTFELCKNDAFNVMFSIHQHVLEIDYLDFIDWRNFTRFFSYEAIEESIQNLQEWRKEHQDYINNLGGSEMIVYEDIAEIFIEMAKFKTTTFEQMKEEAIREHPNNYCNISDFFVDKKYIGLPKYDDSPLTMEDFERLQNDLPLERNNNEKYFGVFFDDFRGI</sequence>
<dbReference type="EMBL" id="CP096205">
    <property type="protein sequence ID" value="UPQ78204.1"/>
    <property type="molecule type" value="Genomic_DNA"/>
</dbReference>
<name>A0ABY4KBQ6_9FLAO</name>
<reference evidence="1" key="1">
    <citation type="submission" date="2022-04" db="EMBL/GenBank/DDBJ databases">
        <title>Consumption of N2O by Flavobacterium azooxidireducens sp. nov. isolated from Decomposing Leaf Litter of Phragmites australis (Cav.).</title>
        <authorList>
            <person name="Behrendt U."/>
            <person name="Spanner T."/>
            <person name="Augustin J."/>
            <person name="Horn M.A."/>
            <person name="Kolb S."/>
            <person name="Ulrich A."/>
        </authorList>
    </citation>
    <scope>NUCLEOTIDE SEQUENCE</scope>
    <source>
        <strain evidence="1">IGB 4-14</strain>
    </source>
</reference>
<dbReference type="Proteomes" id="UP000830583">
    <property type="component" value="Chromosome"/>
</dbReference>
<proteinExistence type="predicted"/>
<protein>
    <submittedName>
        <fullName evidence="1">Uncharacterized protein</fullName>
    </submittedName>
</protein>
<accession>A0ABY4KBQ6</accession>
<keyword evidence="2" id="KW-1185">Reference proteome</keyword>
<evidence type="ECO:0000313" key="2">
    <source>
        <dbReference type="Proteomes" id="UP000830583"/>
    </source>
</evidence>
<evidence type="ECO:0000313" key="1">
    <source>
        <dbReference type="EMBL" id="UPQ78204.1"/>
    </source>
</evidence>